<sequence>MSSDLIARRSLLKAPALTGAAGLHLPRERSARRPVGNDATHGTQEELYGMTDDGLAWEKLIDDLRPLGDAMRARVPERLRADPQVMAESMRLLLAGLARASSDALVGDRRQPMFVPELNIAQNIFQPNADTIYKSALIEKGGSYLLRGDRGTVRMMILAQMGPDTLRTGQHHPLLGQIDFDDLDVGDDGSFELVISPERPADYEGDWVTLDPRCEKLMVRVVSCDWGVEREPRFGISRLDVAEAKGRPSAADLHAAFKEVPSIAKICALAFPAHVEELREEGYLNELKVFDVAQMSGLQGQFYYEGAYELADDEALISEVRIPESYRYWSVILTNELYETTDWYNNQASLNDTQGVVDPDGIFRTVISARDPGVHNWLDTSGYSGGAIQGRWFEASEKPMPTIRKVKTVEVLSHLPETTRRVNSQERIEALRTRGLSAQMRIIW</sequence>
<feature type="region of interest" description="Disordered" evidence="1">
    <location>
        <begin position="23"/>
        <end position="44"/>
    </location>
</feature>
<evidence type="ECO:0000313" key="4">
    <source>
        <dbReference type="Proteomes" id="UP001259803"/>
    </source>
</evidence>
<evidence type="ECO:0000259" key="2">
    <source>
        <dbReference type="Pfam" id="PF06742"/>
    </source>
</evidence>
<proteinExistence type="predicted"/>
<feature type="domain" description="DUF1214" evidence="2">
    <location>
        <begin position="321"/>
        <end position="382"/>
    </location>
</feature>
<gene>
    <name evidence="3" type="ORF">RM533_08745</name>
</gene>
<evidence type="ECO:0000256" key="1">
    <source>
        <dbReference type="SAM" id="MobiDB-lite"/>
    </source>
</evidence>
<dbReference type="RefSeq" id="WP_311340851.1">
    <property type="nucleotide sequence ID" value="NZ_JAVRHS010000006.1"/>
</dbReference>
<dbReference type="Pfam" id="PF06742">
    <property type="entry name" value="DUF1214"/>
    <property type="match status" value="1"/>
</dbReference>
<name>A0ABU2ZJQ6_9SPHN</name>
<dbReference type="Proteomes" id="UP001259803">
    <property type="component" value="Unassembled WGS sequence"/>
</dbReference>
<organism evidence="3 4">
    <name type="scientific">Croceicoccus esteveae</name>
    <dbReference type="NCBI Taxonomy" id="3075597"/>
    <lineage>
        <taxon>Bacteria</taxon>
        <taxon>Pseudomonadati</taxon>
        <taxon>Pseudomonadota</taxon>
        <taxon>Alphaproteobacteria</taxon>
        <taxon>Sphingomonadales</taxon>
        <taxon>Erythrobacteraceae</taxon>
        <taxon>Croceicoccus</taxon>
    </lineage>
</organism>
<reference evidence="3 4" key="1">
    <citation type="submission" date="2023-09" db="EMBL/GenBank/DDBJ databases">
        <authorList>
            <person name="Rey-Velasco X."/>
        </authorList>
    </citation>
    <scope>NUCLEOTIDE SEQUENCE [LARGE SCALE GENOMIC DNA]</scope>
    <source>
        <strain evidence="3 4">F390</strain>
    </source>
</reference>
<protein>
    <submittedName>
        <fullName evidence="3">DUF1214 domain-containing protein</fullName>
    </submittedName>
</protein>
<evidence type="ECO:0000313" key="3">
    <source>
        <dbReference type="EMBL" id="MDT0576273.1"/>
    </source>
</evidence>
<comment type="caution">
    <text evidence="3">The sequence shown here is derived from an EMBL/GenBank/DDBJ whole genome shotgun (WGS) entry which is preliminary data.</text>
</comment>
<dbReference type="EMBL" id="JAVRHS010000006">
    <property type="protein sequence ID" value="MDT0576273.1"/>
    <property type="molecule type" value="Genomic_DNA"/>
</dbReference>
<accession>A0ABU2ZJQ6</accession>
<dbReference type="InterPro" id="IPR010621">
    <property type="entry name" value="DUF1214"/>
</dbReference>
<keyword evidence="4" id="KW-1185">Reference proteome</keyword>